<dbReference type="Pfam" id="PF17757">
    <property type="entry name" value="UvrB_inter"/>
    <property type="match status" value="1"/>
</dbReference>
<dbReference type="InterPro" id="IPR014001">
    <property type="entry name" value="Helicase_ATP-bd"/>
</dbReference>
<dbReference type="PROSITE" id="PS51192">
    <property type="entry name" value="HELICASE_ATP_BIND_1"/>
    <property type="match status" value="1"/>
</dbReference>
<evidence type="ECO:0000256" key="5">
    <source>
        <dbReference type="ARBA" id="ARBA00022763"/>
    </source>
</evidence>
<dbReference type="InterPro" id="IPR006935">
    <property type="entry name" value="Helicase/UvrB_N"/>
</dbReference>
<dbReference type="InterPro" id="IPR027417">
    <property type="entry name" value="P-loop_NTPase"/>
</dbReference>
<feature type="coiled-coil region" evidence="15">
    <location>
        <begin position="646"/>
        <end position="685"/>
    </location>
</feature>
<keyword evidence="9 13" id="KW-0234">DNA repair</keyword>
<dbReference type="CDD" id="cd17916">
    <property type="entry name" value="DEXHc_UvrB"/>
    <property type="match status" value="1"/>
</dbReference>
<organism evidence="20 23">
    <name type="scientific">Salinibacter ruber</name>
    <dbReference type="NCBI Taxonomy" id="146919"/>
    <lineage>
        <taxon>Bacteria</taxon>
        <taxon>Pseudomonadati</taxon>
        <taxon>Rhodothermota</taxon>
        <taxon>Rhodothermia</taxon>
        <taxon>Rhodothermales</taxon>
        <taxon>Salinibacteraceae</taxon>
        <taxon>Salinibacter</taxon>
    </lineage>
</organism>
<evidence type="ECO:0000256" key="13">
    <source>
        <dbReference type="HAMAP-Rule" id="MF_00204"/>
    </source>
</evidence>
<comment type="caution">
    <text evidence="20">The sequence shown here is derived from an EMBL/GenBank/DDBJ whole genome shotgun (WGS) entry which is preliminary data.</text>
</comment>
<dbReference type="PANTHER" id="PTHR24029">
    <property type="entry name" value="UVRABC SYSTEM PROTEIN B"/>
    <property type="match status" value="1"/>
</dbReference>
<evidence type="ECO:0000256" key="16">
    <source>
        <dbReference type="SAM" id="MobiDB-lite"/>
    </source>
</evidence>
<name>A0A840D5M6_9BACT</name>
<comment type="subunit">
    <text evidence="11 13 14">Forms a heterotetramer with UvrA during the search for lesions. Interacts with UvrC in an incision complex.</text>
</comment>
<evidence type="ECO:0000256" key="3">
    <source>
        <dbReference type="ARBA" id="ARBA00022490"/>
    </source>
</evidence>
<keyword evidence="3 13" id="KW-0963">Cytoplasm</keyword>
<comment type="domain">
    <text evidence="13">The beta-hairpin motif is involved in DNA binding.</text>
</comment>
<evidence type="ECO:0000256" key="8">
    <source>
        <dbReference type="ARBA" id="ARBA00022881"/>
    </source>
</evidence>
<dbReference type="CDD" id="cd18790">
    <property type="entry name" value="SF2_C_UvrB"/>
    <property type="match status" value="1"/>
</dbReference>
<keyword evidence="6 13" id="KW-0228">DNA excision</keyword>
<dbReference type="PROSITE" id="PS51194">
    <property type="entry name" value="HELICASE_CTER"/>
    <property type="match status" value="1"/>
</dbReference>
<accession>A0A840D5M6</accession>
<evidence type="ECO:0000313" key="20">
    <source>
        <dbReference type="EMBL" id="MCS3865796.1"/>
    </source>
</evidence>
<feature type="domain" description="Helicase ATP-binding" evidence="18">
    <location>
        <begin position="33"/>
        <end position="180"/>
    </location>
</feature>
<evidence type="ECO:0000256" key="10">
    <source>
        <dbReference type="ARBA" id="ARBA00023236"/>
    </source>
</evidence>
<keyword evidence="8 13" id="KW-0267">Excision nuclease</keyword>
<evidence type="ECO:0000256" key="7">
    <source>
        <dbReference type="ARBA" id="ARBA00022840"/>
    </source>
</evidence>
<dbReference type="Gene3D" id="3.40.50.300">
    <property type="entry name" value="P-loop containing nucleotide triphosphate hydrolases"/>
    <property type="match status" value="3"/>
</dbReference>
<dbReference type="SMART" id="SM00487">
    <property type="entry name" value="DEXDc"/>
    <property type="match status" value="1"/>
</dbReference>
<proteinExistence type="inferred from homology"/>
<dbReference type="Proteomes" id="UP001155010">
    <property type="component" value="Unassembled WGS sequence"/>
</dbReference>
<dbReference type="GO" id="GO:0009381">
    <property type="term" value="F:excinuclease ABC activity"/>
    <property type="evidence" value="ECO:0007669"/>
    <property type="project" value="UniProtKB-UniRule"/>
</dbReference>
<evidence type="ECO:0000256" key="11">
    <source>
        <dbReference type="ARBA" id="ARBA00026033"/>
    </source>
</evidence>
<dbReference type="PROSITE" id="PS50151">
    <property type="entry name" value="UVR"/>
    <property type="match status" value="1"/>
</dbReference>
<comment type="similarity">
    <text evidence="2 13 14">Belongs to the UvrB family.</text>
</comment>
<keyword evidence="5 13" id="KW-0227">DNA damage</keyword>
<dbReference type="Pfam" id="PF02151">
    <property type="entry name" value="UVR"/>
    <property type="match status" value="1"/>
</dbReference>
<dbReference type="EMBL" id="JANUBB010000009">
    <property type="protein sequence ID" value="MCS3952360.1"/>
    <property type="molecule type" value="Genomic_DNA"/>
</dbReference>
<evidence type="ECO:0000259" key="18">
    <source>
        <dbReference type="PROSITE" id="PS51192"/>
    </source>
</evidence>
<dbReference type="GeneID" id="83728067"/>
<dbReference type="PANTHER" id="PTHR24029:SF0">
    <property type="entry name" value="UVRABC SYSTEM PROTEIN B"/>
    <property type="match status" value="1"/>
</dbReference>
<keyword evidence="10 13" id="KW-0742">SOS response</keyword>
<gene>
    <name evidence="13" type="primary">uvrB</name>
    <name evidence="20" type="ORF">GGP82_002358</name>
    <name evidence="21" type="ORF">GGP83_002327</name>
    <name evidence="22" type="ORF">GGQ01_002159</name>
</gene>
<evidence type="ECO:0000313" key="22">
    <source>
        <dbReference type="EMBL" id="MCS4037080.1"/>
    </source>
</evidence>
<dbReference type="NCBIfam" id="TIGR00631">
    <property type="entry name" value="uvrb"/>
    <property type="match status" value="1"/>
</dbReference>
<evidence type="ECO:0000313" key="23">
    <source>
        <dbReference type="Proteomes" id="UP001155034"/>
    </source>
</evidence>
<dbReference type="GO" id="GO:0003677">
    <property type="term" value="F:DNA binding"/>
    <property type="evidence" value="ECO:0007669"/>
    <property type="project" value="UniProtKB-UniRule"/>
</dbReference>
<dbReference type="InterPro" id="IPR041471">
    <property type="entry name" value="UvrB_inter"/>
</dbReference>
<evidence type="ECO:0000256" key="12">
    <source>
        <dbReference type="ARBA" id="ARBA00029504"/>
    </source>
</evidence>
<evidence type="ECO:0000256" key="4">
    <source>
        <dbReference type="ARBA" id="ARBA00022741"/>
    </source>
</evidence>
<dbReference type="Pfam" id="PF04851">
    <property type="entry name" value="ResIII"/>
    <property type="match status" value="1"/>
</dbReference>
<reference evidence="20" key="1">
    <citation type="submission" date="2022-08" db="EMBL/GenBank/DDBJ databases">
        <title>Genomic Encyclopedia of Type Strains, Phase V (KMG-V): Genome sequencing to study the core and pangenomes of soil and plant-associated prokaryotes.</title>
        <authorList>
            <person name="Whitman W."/>
        </authorList>
    </citation>
    <scope>NUCLEOTIDE SEQUENCE</scope>
    <source>
        <strain evidence="20">SP2016B</strain>
        <strain evidence="21">SP2017</strain>
        <strain evidence="22">SP3012</strain>
    </source>
</reference>
<dbReference type="Pfam" id="PF00271">
    <property type="entry name" value="Helicase_C"/>
    <property type="match status" value="1"/>
</dbReference>
<dbReference type="FunFam" id="3.40.50.300:FF:000477">
    <property type="entry name" value="UvrABC system protein B"/>
    <property type="match status" value="1"/>
</dbReference>
<protein>
    <recommendedName>
        <fullName evidence="12 13">UvrABC system protein B</fullName>
        <shortName evidence="13">Protein UvrB</shortName>
    </recommendedName>
    <alternativeName>
        <fullName evidence="13">Excinuclease ABC subunit B</fullName>
    </alternativeName>
</protein>
<evidence type="ECO:0000259" key="17">
    <source>
        <dbReference type="PROSITE" id="PS50151"/>
    </source>
</evidence>
<keyword evidence="15" id="KW-0175">Coiled coil</keyword>
<dbReference type="HAMAP" id="MF_00204">
    <property type="entry name" value="UvrB"/>
    <property type="match status" value="1"/>
</dbReference>
<feature type="binding site" evidence="13">
    <location>
        <begin position="46"/>
        <end position="53"/>
    </location>
    <ligand>
        <name>ATP</name>
        <dbReference type="ChEBI" id="CHEBI:30616"/>
    </ligand>
</feature>
<dbReference type="SUPFAM" id="SSF52540">
    <property type="entry name" value="P-loop containing nucleoside triphosphate hydrolases"/>
    <property type="match status" value="2"/>
</dbReference>
<feature type="domain" description="UVR" evidence="17">
    <location>
        <begin position="650"/>
        <end position="685"/>
    </location>
</feature>
<dbReference type="Proteomes" id="UP001155040">
    <property type="component" value="Unassembled WGS sequence"/>
</dbReference>
<dbReference type="NCBIfam" id="NF003673">
    <property type="entry name" value="PRK05298.1"/>
    <property type="match status" value="1"/>
</dbReference>
<dbReference type="Gene3D" id="4.10.860.10">
    <property type="entry name" value="UVR domain"/>
    <property type="match status" value="1"/>
</dbReference>
<evidence type="ECO:0000256" key="9">
    <source>
        <dbReference type="ARBA" id="ARBA00023204"/>
    </source>
</evidence>
<comment type="function">
    <text evidence="13">The UvrABC repair system catalyzes the recognition and processing of DNA lesions. A damage recognition complex composed of 2 UvrA and 2 UvrB subunits scans DNA for abnormalities. Upon binding of the UvrA(2)B(2) complex to a putative damaged site, the DNA wraps around one UvrB monomer. DNA wrap is dependent on ATP binding by UvrB and probably causes local melting of the DNA helix, facilitating insertion of UvrB beta-hairpin between the DNA strands. Then UvrB probes one DNA strand for the presence of a lesion. If a lesion is found the UvrA subunits dissociate and the UvrB-DNA preincision complex is formed. This complex is subsequently bound by UvrC and the second UvrB is released. If no lesion is found, the DNA wraps around the other UvrB subunit that will check the other stand for damage.</text>
</comment>
<dbReference type="AlphaFoldDB" id="A0A840D5M6"/>
<dbReference type="InterPro" id="IPR036876">
    <property type="entry name" value="UVR_dom_sf"/>
</dbReference>
<dbReference type="GO" id="GO:0006289">
    <property type="term" value="P:nucleotide-excision repair"/>
    <property type="evidence" value="ECO:0007669"/>
    <property type="project" value="UniProtKB-UniRule"/>
</dbReference>
<feature type="short sequence motif" description="Beta-hairpin" evidence="13">
    <location>
        <begin position="99"/>
        <end position="122"/>
    </location>
</feature>
<feature type="region of interest" description="Disordered" evidence="16">
    <location>
        <begin position="613"/>
        <end position="640"/>
    </location>
</feature>
<evidence type="ECO:0000256" key="6">
    <source>
        <dbReference type="ARBA" id="ARBA00022769"/>
    </source>
</evidence>
<dbReference type="EMBL" id="JANUBF010000013">
    <property type="protein sequence ID" value="MCS4037080.1"/>
    <property type="molecule type" value="Genomic_DNA"/>
</dbReference>
<dbReference type="GO" id="GO:0016887">
    <property type="term" value="F:ATP hydrolysis activity"/>
    <property type="evidence" value="ECO:0007669"/>
    <property type="project" value="InterPro"/>
</dbReference>
<dbReference type="Pfam" id="PF12344">
    <property type="entry name" value="UvrB"/>
    <property type="match status" value="1"/>
</dbReference>
<evidence type="ECO:0000259" key="19">
    <source>
        <dbReference type="PROSITE" id="PS51194"/>
    </source>
</evidence>
<evidence type="ECO:0000256" key="15">
    <source>
        <dbReference type="SAM" id="Coils"/>
    </source>
</evidence>
<dbReference type="InterPro" id="IPR001650">
    <property type="entry name" value="Helicase_C-like"/>
</dbReference>
<dbReference type="InterPro" id="IPR004807">
    <property type="entry name" value="UvrB"/>
</dbReference>
<dbReference type="GO" id="GO:0005737">
    <property type="term" value="C:cytoplasm"/>
    <property type="evidence" value="ECO:0007669"/>
    <property type="project" value="UniProtKB-SubCell"/>
</dbReference>
<dbReference type="GO" id="GO:0009380">
    <property type="term" value="C:excinuclease repair complex"/>
    <property type="evidence" value="ECO:0007669"/>
    <property type="project" value="InterPro"/>
</dbReference>
<dbReference type="SMART" id="SM00490">
    <property type="entry name" value="HELICc"/>
    <property type="match status" value="1"/>
</dbReference>
<keyword evidence="4 13" id="KW-0547">Nucleotide-binding</keyword>
<dbReference type="InterPro" id="IPR024759">
    <property type="entry name" value="UvrB_YAD/RRR_dom"/>
</dbReference>
<dbReference type="GO" id="GO:0009432">
    <property type="term" value="P:SOS response"/>
    <property type="evidence" value="ECO:0007669"/>
    <property type="project" value="UniProtKB-UniRule"/>
</dbReference>
<feature type="domain" description="Helicase C-terminal" evidence="19">
    <location>
        <begin position="439"/>
        <end position="601"/>
    </location>
</feature>
<evidence type="ECO:0000256" key="14">
    <source>
        <dbReference type="RuleBase" id="RU003587"/>
    </source>
</evidence>
<evidence type="ECO:0000313" key="21">
    <source>
        <dbReference type="EMBL" id="MCS3952360.1"/>
    </source>
</evidence>
<sequence length="691" mass="79450">MTEVLNDRTDQFQLESDFEPMGDQPQAIRELVDGVGRGDEHQTLLGATGTGKTFTVANVIEEVNKPTLVMSHNKTLAAQLYGELKQFFPNNAVEYFISYYDYYQPESYIVPNDTYIEKDVAINDRIERLRLRATSELVSGRDDVIVVASVSCIYGLGSPAEFQKEILPLERGLEVERNDLLRRFIDLFYERNDIEFTPGTFRVRGDVVDIFPAYREEIALRIEFWGDEIDRLALFEPESGRELEEVNQFTLYPAQIFVTPDDRLERAIEDIKEELRWRLAVLREEGKMVEAQRLEQRTMFDLEMMQEVGYCSGIENYSRHLTGREPGERPYCLLDYFPDDFMLVVDESHVTIPQVRAMYNGDRQRKLKLVEHGFRLPSALDNRPLTFEEFEELTPQTIYMSATPADYELEQSGGVFVEQVVRPTGIPDPEVDVRPTGNQVDDLMEEIRKRAEKGERVLVTTLTKRMTEDLADYLDSYGVDVRWMHSDIDALERVDIIRGLRLGEYDVLVGVNLLREGLDLPEVSLVAILDADQQGFLRSETSLIQTAGRAARNVNGEVILYADEITDAMQKMIDETERRRERQLEYNETHDVTPEPIRKSPDEIKMGTAIADEKSEGEESGSRHHYGSPDQLSSEVADPVVEYLSEDQKEDLVDQMREEMEEAAENLEFERAAELRDSIEELEEELAESGE</sequence>
<dbReference type="RefSeq" id="WP_011403914.1">
    <property type="nucleotide sequence ID" value="NZ_CALTRY010000003.1"/>
</dbReference>
<evidence type="ECO:0000256" key="1">
    <source>
        <dbReference type="ARBA" id="ARBA00004496"/>
    </source>
</evidence>
<dbReference type="GO" id="GO:0005524">
    <property type="term" value="F:ATP binding"/>
    <property type="evidence" value="ECO:0007669"/>
    <property type="project" value="UniProtKB-UniRule"/>
</dbReference>
<comment type="subcellular location">
    <subcellularLocation>
        <location evidence="1 13 14">Cytoplasm</location>
    </subcellularLocation>
</comment>
<evidence type="ECO:0000256" key="2">
    <source>
        <dbReference type="ARBA" id="ARBA00008533"/>
    </source>
</evidence>
<keyword evidence="7 13" id="KW-0067">ATP-binding</keyword>
<dbReference type="SUPFAM" id="SSF46600">
    <property type="entry name" value="C-terminal UvrC-binding domain of UvrB"/>
    <property type="match status" value="1"/>
</dbReference>
<dbReference type="EMBL" id="JANTYZ010000006">
    <property type="protein sequence ID" value="MCS3865796.1"/>
    <property type="molecule type" value="Genomic_DNA"/>
</dbReference>
<dbReference type="Proteomes" id="UP001155034">
    <property type="component" value="Unassembled WGS sequence"/>
</dbReference>
<dbReference type="InterPro" id="IPR001943">
    <property type="entry name" value="UVR_dom"/>
</dbReference>